<feature type="domain" description="ABC transporter" evidence="4">
    <location>
        <begin position="3"/>
        <end position="217"/>
    </location>
</feature>
<evidence type="ECO:0000313" key="8">
    <source>
        <dbReference type="Proteomes" id="UP000295506"/>
    </source>
</evidence>
<evidence type="ECO:0000313" key="6">
    <source>
        <dbReference type="EMBL" id="TDT86329.1"/>
    </source>
</evidence>
<keyword evidence="1" id="KW-0813">Transport</keyword>
<dbReference type="EMBL" id="SOBK01000013">
    <property type="protein sequence ID" value="TDT86329.1"/>
    <property type="molecule type" value="Genomic_DNA"/>
</dbReference>
<evidence type="ECO:0000256" key="1">
    <source>
        <dbReference type="ARBA" id="ARBA00022448"/>
    </source>
</evidence>
<dbReference type="Proteomes" id="UP000295506">
    <property type="component" value="Unassembled WGS sequence"/>
</dbReference>
<name>A0A140D945_9BACT</name>
<evidence type="ECO:0000256" key="2">
    <source>
        <dbReference type="ARBA" id="ARBA00022741"/>
    </source>
</evidence>
<reference evidence="6 8" key="2">
    <citation type="submission" date="2019-03" db="EMBL/GenBank/DDBJ databases">
        <title>Genomic Encyclopedia of Type Strains, Phase IV (KMG-IV): sequencing the most valuable type-strain genomes for metagenomic binning, comparative biology and taxonomic classification.</title>
        <authorList>
            <person name="Goeker M."/>
        </authorList>
    </citation>
    <scope>NUCLEOTIDE SEQUENCE [LARGE SCALE GENOMIC DNA]</scope>
    <source>
        <strain evidence="6 8">DSM 101483</strain>
    </source>
</reference>
<evidence type="ECO:0000259" key="4">
    <source>
        <dbReference type="PROSITE" id="PS50893"/>
    </source>
</evidence>
<proteinExistence type="predicted"/>
<dbReference type="InterPro" id="IPR003439">
    <property type="entry name" value="ABC_transporter-like_ATP-bd"/>
</dbReference>
<dbReference type="PROSITE" id="PS00211">
    <property type="entry name" value="ABC_TRANSPORTER_1"/>
    <property type="match status" value="1"/>
</dbReference>
<dbReference type="GO" id="GO:0005524">
    <property type="term" value="F:ATP binding"/>
    <property type="evidence" value="ECO:0007669"/>
    <property type="project" value="UniProtKB-KW"/>
</dbReference>
<dbReference type="Proteomes" id="UP000055611">
    <property type="component" value="Chromosome"/>
</dbReference>
<keyword evidence="7" id="KW-1185">Reference proteome</keyword>
<dbReference type="GO" id="GO:0016887">
    <property type="term" value="F:ATP hydrolysis activity"/>
    <property type="evidence" value="ECO:0007669"/>
    <property type="project" value="InterPro"/>
</dbReference>
<protein>
    <submittedName>
        <fullName evidence="6">ABC transport system ATP-binding protein</fullName>
    </submittedName>
    <submittedName>
        <fullName evidence="5">ABC transporter</fullName>
    </submittedName>
</protein>
<dbReference type="PROSITE" id="PS50893">
    <property type="entry name" value="ABC_TRANSPORTER_2"/>
    <property type="match status" value="1"/>
</dbReference>
<dbReference type="Gene3D" id="3.40.50.300">
    <property type="entry name" value="P-loop containing nucleotide triphosphate hydrolases"/>
    <property type="match status" value="1"/>
</dbReference>
<reference evidence="5 7" key="1">
    <citation type="journal article" date="2016" name="Front. Microbiol.">
        <title>Genome Sequence of the Piezophilic, Mesophilic Sulfate-Reducing Bacterium Desulfovibrio indicus J2T.</title>
        <authorList>
            <person name="Cao J."/>
            <person name="Maignien L."/>
            <person name="Shao Z."/>
            <person name="Alain K."/>
            <person name="Jebbar M."/>
        </authorList>
    </citation>
    <scope>NUCLEOTIDE SEQUENCE [LARGE SCALE GENOMIC DNA]</scope>
    <source>
        <strain evidence="5 7">J2</strain>
    </source>
</reference>
<organism evidence="6 8">
    <name type="scientific">Pseudodesulfovibrio indicus</name>
    <dbReference type="NCBI Taxonomy" id="1716143"/>
    <lineage>
        <taxon>Bacteria</taxon>
        <taxon>Pseudomonadati</taxon>
        <taxon>Thermodesulfobacteriota</taxon>
        <taxon>Desulfovibrionia</taxon>
        <taxon>Desulfovibrionales</taxon>
        <taxon>Desulfovibrionaceae</taxon>
    </lineage>
</organism>
<dbReference type="EMBL" id="CP014206">
    <property type="protein sequence ID" value="AMK09712.1"/>
    <property type="molecule type" value="Genomic_DNA"/>
</dbReference>
<sequence length="217" mass="23507">MSLALRRVSFGYPGSPPILEDASYEFESGGYYLLRGPSGAGKSTLLRLLCRLEEAQEGAVLFEDRPITDLAPPELRRNVAYVQQMPNLLPGTVRDNLLLPFSFAANAALPRPSDADLAGRLDRFLLAAVTPDSQADKLSVGQAQRVCLIRSLLLSPKVLLLDEPTASLDAKSADVVLDKARELAGDGMTVIMISHSEAVPPGLTRILSIENRRLVDQ</sequence>
<gene>
    <name evidence="5" type="ORF">AWY79_00620</name>
    <name evidence="6" type="ORF">EDC59_1133</name>
</gene>
<dbReference type="Pfam" id="PF00005">
    <property type="entry name" value="ABC_tran"/>
    <property type="match status" value="1"/>
</dbReference>
<evidence type="ECO:0000313" key="7">
    <source>
        <dbReference type="Proteomes" id="UP000055611"/>
    </source>
</evidence>
<dbReference type="AlphaFoldDB" id="A0A140D945"/>
<keyword evidence="3 6" id="KW-0067">ATP-binding</keyword>
<dbReference type="PANTHER" id="PTHR43423:SF1">
    <property type="entry name" value="ABC TRANSPORTER I FAMILY MEMBER 17"/>
    <property type="match status" value="1"/>
</dbReference>
<dbReference type="SMART" id="SM00382">
    <property type="entry name" value="AAA"/>
    <property type="match status" value="1"/>
</dbReference>
<dbReference type="RefSeq" id="WP_066799096.1">
    <property type="nucleotide sequence ID" value="NZ_CP014206.1"/>
</dbReference>
<dbReference type="KEGG" id="dej:AWY79_00620"/>
<accession>A0A140D945</accession>
<keyword evidence="2" id="KW-0547">Nucleotide-binding</keyword>
<dbReference type="SUPFAM" id="SSF52540">
    <property type="entry name" value="P-loop containing nucleoside triphosphate hydrolases"/>
    <property type="match status" value="1"/>
</dbReference>
<dbReference type="OrthoDB" id="9809450at2"/>
<evidence type="ECO:0000256" key="3">
    <source>
        <dbReference type="ARBA" id="ARBA00022840"/>
    </source>
</evidence>
<dbReference type="PANTHER" id="PTHR43423">
    <property type="entry name" value="ABC TRANSPORTER I FAMILY MEMBER 17"/>
    <property type="match status" value="1"/>
</dbReference>
<dbReference type="InterPro" id="IPR003593">
    <property type="entry name" value="AAA+_ATPase"/>
</dbReference>
<dbReference type="InterPro" id="IPR027417">
    <property type="entry name" value="P-loop_NTPase"/>
</dbReference>
<evidence type="ECO:0000313" key="5">
    <source>
        <dbReference type="EMBL" id="AMK09712.1"/>
    </source>
</evidence>
<dbReference type="InterPro" id="IPR017871">
    <property type="entry name" value="ABC_transporter-like_CS"/>
</dbReference>